<dbReference type="Proteomes" id="UP000218831">
    <property type="component" value="Unassembled WGS sequence"/>
</dbReference>
<name>A0A2A2GE91_9BACT</name>
<evidence type="ECO:0000313" key="2">
    <source>
        <dbReference type="Proteomes" id="UP000218831"/>
    </source>
</evidence>
<dbReference type="EMBL" id="NSKE01000001">
    <property type="protein sequence ID" value="PAU95530.1"/>
    <property type="molecule type" value="Genomic_DNA"/>
</dbReference>
<proteinExistence type="predicted"/>
<sequence length="119" mass="13463">MKIFNLLSIPIVLLFLFSCNNTTDPHISKEIKKVSIKSSEVFEYQTDISGDEELVTITKQPDHYKMSRIVRNSREAVYKYQSKNGFKGTAHIELKLETGANGADSNPNIELIKSEITVN</sequence>
<accession>A0A2A2GE91</accession>
<protein>
    <submittedName>
        <fullName evidence="1">Uncharacterized protein</fullName>
    </submittedName>
</protein>
<comment type="caution">
    <text evidence="1">The sequence shown here is derived from an EMBL/GenBank/DDBJ whole genome shotgun (WGS) entry which is preliminary data.</text>
</comment>
<keyword evidence="2" id="KW-1185">Reference proteome</keyword>
<organism evidence="1 2">
    <name type="scientific">Fodinibius salipaludis</name>
    <dbReference type="NCBI Taxonomy" id="2032627"/>
    <lineage>
        <taxon>Bacteria</taxon>
        <taxon>Pseudomonadati</taxon>
        <taxon>Balneolota</taxon>
        <taxon>Balneolia</taxon>
        <taxon>Balneolales</taxon>
        <taxon>Balneolaceae</taxon>
        <taxon>Fodinibius</taxon>
    </lineage>
</organism>
<gene>
    <name evidence="1" type="ORF">CK503_00245</name>
</gene>
<dbReference type="PROSITE" id="PS51257">
    <property type="entry name" value="PROKAR_LIPOPROTEIN"/>
    <property type="match status" value="1"/>
</dbReference>
<dbReference type="OrthoDB" id="1121532at2"/>
<dbReference type="RefSeq" id="WP_095604775.1">
    <property type="nucleotide sequence ID" value="NZ_NSKE01000001.1"/>
</dbReference>
<reference evidence="1 2" key="1">
    <citation type="submission" date="2017-08" db="EMBL/GenBank/DDBJ databases">
        <title>Aliifodinibius alkalisoli sp. nov., isolated from saline alkaline soil.</title>
        <authorList>
            <person name="Liu D."/>
            <person name="Zhang G."/>
        </authorList>
    </citation>
    <scope>NUCLEOTIDE SEQUENCE [LARGE SCALE GENOMIC DNA]</scope>
    <source>
        <strain evidence="1 2">WN023</strain>
    </source>
</reference>
<evidence type="ECO:0000313" key="1">
    <source>
        <dbReference type="EMBL" id="PAU95530.1"/>
    </source>
</evidence>
<dbReference type="AlphaFoldDB" id="A0A2A2GE91"/>